<dbReference type="VEuPathDB" id="FungiDB:ASPWEDRAFT_55552"/>
<dbReference type="Gene3D" id="3.30.710.10">
    <property type="entry name" value="Potassium Channel Kv1.1, Chain A"/>
    <property type="match status" value="1"/>
</dbReference>
<accession>A0A1L9R3X6</accession>
<keyword evidence="3" id="KW-1185">Reference proteome</keyword>
<evidence type="ECO:0000313" key="2">
    <source>
        <dbReference type="EMBL" id="OJJ29582.1"/>
    </source>
</evidence>
<dbReference type="OrthoDB" id="5275938at2759"/>
<evidence type="ECO:0000313" key="3">
    <source>
        <dbReference type="Proteomes" id="UP000184383"/>
    </source>
</evidence>
<proteinExistence type="predicted"/>
<dbReference type="InterPro" id="IPR011332">
    <property type="entry name" value="Ribosomal_zn-bd"/>
</dbReference>
<gene>
    <name evidence="2" type="ORF">ASPWEDRAFT_55552</name>
</gene>
<dbReference type="InterPro" id="IPR011333">
    <property type="entry name" value="SKP1/BTB/POZ_sf"/>
</dbReference>
<feature type="region of interest" description="Disordered" evidence="1">
    <location>
        <begin position="1"/>
        <end position="23"/>
    </location>
</feature>
<organism evidence="2 3">
    <name type="scientific">Aspergillus wentii DTO 134E9</name>
    <dbReference type="NCBI Taxonomy" id="1073089"/>
    <lineage>
        <taxon>Eukaryota</taxon>
        <taxon>Fungi</taxon>
        <taxon>Dikarya</taxon>
        <taxon>Ascomycota</taxon>
        <taxon>Pezizomycotina</taxon>
        <taxon>Eurotiomycetes</taxon>
        <taxon>Eurotiomycetidae</taxon>
        <taxon>Eurotiales</taxon>
        <taxon>Aspergillaceae</taxon>
        <taxon>Aspergillus</taxon>
        <taxon>Aspergillus subgen. Cremei</taxon>
    </lineage>
</organism>
<dbReference type="GO" id="GO:0006412">
    <property type="term" value="P:translation"/>
    <property type="evidence" value="ECO:0007669"/>
    <property type="project" value="InterPro"/>
</dbReference>
<dbReference type="STRING" id="1073089.A0A1L9R3X6"/>
<dbReference type="EMBL" id="KV878220">
    <property type="protein sequence ID" value="OJJ29582.1"/>
    <property type="molecule type" value="Genomic_DNA"/>
</dbReference>
<dbReference type="AlphaFoldDB" id="A0A1L9R3X6"/>
<protein>
    <recommendedName>
        <fullName evidence="4">BTB domain-containing protein</fullName>
    </recommendedName>
</protein>
<dbReference type="RefSeq" id="XP_040683259.1">
    <property type="nucleotide sequence ID" value="XM_040838230.1"/>
</dbReference>
<dbReference type="SUPFAM" id="SSF57829">
    <property type="entry name" value="Zn-binding ribosomal proteins"/>
    <property type="match status" value="1"/>
</dbReference>
<reference evidence="3" key="1">
    <citation type="journal article" date="2017" name="Genome Biol.">
        <title>Comparative genomics reveals high biological diversity and specific adaptations in the industrially and medically important fungal genus Aspergillus.</title>
        <authorList>
            <person name="de Vries R.P."/>
            <person name="Riley R."/>
            <person name="Wiebenga A."/>
            <person name="Aguilar-Osorio G."/>
            <person name="Amillis S."/>
            <person name="Uchima C.A."/>
            <person name="Anderluh G."/>
            <person name="Asadollahi M."/>
            <person name="Askin M."/>
            <person name="Barry K."/>
            <person name="Battaglia E."/>
            <person name="Bayram O."/>
            <person name="Benocci T."/>
            <person name="Braus-Stromeyer S.A."/>
            <person name="Caldana C."/>
            <person name="Canovas D."/>
            <person name="Cerqueira G.C."/>
            <person name="Chen F."/>
            <person name="Chen W."/>
            <person name="Choi C."/>
            <person name="Clum A."/>
            <person name="Dos Santos R.A."/>
            <person name="Damasio A.R."/>
            <person name="Diallinas G."/>
            <person name="Emri T."/>
            <person name="Fekete E."/>
            <person name="Flipphi M."/>
            <person name="Freyberg S."/>
            <person name="Gallo A."/>
            <person name="Gournas C."/>
            <person name="Habgood R."/>
            <person name="Hainaut M."/>
            <person name="Harispe M.L."/>
            <person name="Henrissat B."/>
            <person name="Hilden K.S."/>
            <person name="Hope R."/>
            <person name="Hossain A."/>
            <person name="Karabika E."/>
            <person name="Karaffa L."/>
            <person name="Karanyi Z."/>
            <person name="Krasevec N."/>
            <person name="Kuo A."/>
            <person name="Kusch H."/>
            <person name="LaButti K."/>
            <person name="Lagendijk E.L."/>
            <person name="Lapidus A."/>
            <person name="Levasseur A."/>
            <person name="Lindquist E."/>
            <person name="Lipzen A."/>
            <person name="Logrieco A.F."/>
            <person name="MacCabe A."/>
            <person name="Maekelae M.R."/>
            <person name="Malavazi I."/>
            <person name="Melin P."/>
            <person name="Meyer V."/>
            <person name="Mielnichuk N."/>
            <person name="Miskei M."/>
            <person name="Molnar A.P."/>
            <person name="Mule G."/>
            <person name="Ngan C.Y."/>
            <person name="Orejas M."/>
            <person name="Orosz E."/>
            <person name="Ouedraogo J.P."/>
            <person name="Overkamp K.M."/>
            <person name="Park H.-S."/>
            <person name="Perrone G."/>
            <person name="Piumi F."/>
            <person name="Punt P.J."/>
            <person name="Ram A.F."/>
            <person name="Ramon A."/>
            <person name="Rauscher S."/>
            <person name="Record E."/>
            <person name="Riano-Pachon D.M."/>
            <person name="Robert V."/>
            <person name="Roehrig J."/>
            <person name="Ruller R."/>
            <person name="Salamov A."/>
            <person name="Salih N.S."/>
            <person name="Samson R.A."/>
            <person name="Sandor E."/>
            <person name="Sanguinetti M."/>
            <person name="Schuetze T."/>
            <person name="Sepcic K."/>
            <person name="Shelest E."/>
            <person name="Sherlock G."/>
            <person name="Sophianopoulou V."/>
            <person name="Squina F.M."/>
            <person name="Sun H."/>
            <person name="Susca A."/>
            <person name="Todd R.B."/>
            <person name="Tsang A."/>
            <person name="Unkles S.E."/>
            <person name="van de Wiele N."/>
            <person name="van Rossen-Uffink D."/>
            <person name="Oliveira J.V."/>
            <person name="Vesth T.C."/>
            <person name="Visser J."/>
            <person name="Yu J.-H."/>
            <person name="Zhou M."/>
            <person name="Andersen M.R."/>
            <person name="Archer D.B."/>
            <person name="Baker S.E."/>
            <person name="Benoit I."/>
            <person name="Brakhage A.A."/>
            <person name="Braus G.H."/>
            <person name="Fischer R."/>
            <person name="Frisvad J.C."/>
            <person name="Goldman G.H."/>
            <person name="Houbraken J."/>
            <person name="Oakley B."/>
            <person name="Pocsi I."/>
            <person name="Scazzocchio C."/>
            <person name="Seiboth B."/>
            <person name="vanKuyk P.A."/>
            <person name="Wortman J."/>
            <person name="Dyer P.S."/>
            <person name="Grigoriev I.V."/>
        </authorList>
    </citation>
    <scope>NUCLEOTIDE SEQUENCE [LARGE SCALE GENOMIC DNA]</scope>
    <source>
        <strain evidence="3">DTO 134E9</strain>
    </source>
</reference>
<name>A0A1L9R3X6_ASPWE</name>
<evidence type="ECO:0008006" key="4">
    <source>
        <dbReference type="Google" id="ProtNLM"/>
    </source>
</evidence>
<dbReference type="Proteomes" id="UP000184383">
    <property type="component" value="Unassembled WGS sequence"/>
</dbReference>
<sequence>MSDQDYGHTTPDEQQDLESLDPDGNLILSVEGQNIRQFLVSSKILSLASPVLAKLLGPNFREGKQITESHCPTLSLHDDDPVCMKIIFEILHYQGNEEDQLNAKRLALMAVHCDKYNLIKALRPWIFKWFHDCQPITTDEDYGYLLLAAHLFRDEVQFSQLSASAQTQLSPEFFIKWQKIDILKLLPDATGGDLADRIEKLQQEIAYELQSIEGSLRDNRQGYEMQGQVCVRCGRTYPISAGKCHSCRNSQLYVKHCTTAYRIAEYFSALRKSELWPSVQPFRICSAETIALRISRAKANLGHNCAAGNICPLELELDIVFLIAGYLMFVVSPPLYFK</sequence>
<dbReference type="GeneID" id="63754078"/>
<evidence type="ECO:0000256" key="1">
    <source>
        <dbReference type="SAM" id="MobiDB-lite"/>
    </source>
</evidence>